<dbReference type="GO" id="GO:0003677">
    <property type="term" value="F:DNA binding"/>
    <property type="evidence" value="ECO:0007669"/>
    <property type="project" value="InterPro"/>
</dbReference>
<keyword evidence="1" id="KW-0479">Metal-binding</keyword>
<dbReference type="SUPFAM" id="SSF118310">
    <property type="entry name" value="AN1-like Zinc finger"/>
    <property type="match status" value="1"/>
</dbReference>
<feature type="domain" description="AN1-type" evidence="7">
    <location>
        <begin position="113"/>
        <end position="159"/>
    </location>
</feature>
<dbReference type="Ensembl" id="ENSXCOT00000007477.1">
    <property type="protein sequence ID" value="ENSXCOP00000007382.1"/>
    <property type="gene ID" value="ENSXCOG00000005693.1"/>
</dbReference>
<dbReference type="Gene3D" id="4.10.1110.10">
    <property type="entry name" value="AN1-like Zinc finger"/>
    <property type="match status" value="1"/>
</dbReference>
<dbReference type="AlphaFoldDB" id="A0A3B5L995"/>
<evidence type="ECO:0000256" key="5">
    <source>
        <dbReference type="SAM" id="MobiDB-lite"/>
    </source>
</evidence>
<dbReference type="PANTHER" id="PTHR10634:SF26">
    <property type="entry name" value="AN1-TYPE ZINC FINGER PROTEIN 5"/>
    <property type="match status" value="1"/>
</dbReference>
<evidence type="ECO:0000256" key="2">
    <source>
        <dbReference type="ARBA" id="ARBA00022771"/>
    </source>
</evidence>
<keyword evidence="6" id="KW-0472">Membrane</keyword>
<keyword evidence="9" id="KW-1185">Reference proteome</keyword>
<dbReference type="Pfam" id="PF01428">
    <property type="entry name" value="zf-AN1"/>
    <property type="match status" value="1"/>
</dbReference>
<sequence length="178" mass="19829">MAQETNQSPVPMLCATGCGFYGNPRTNGMIKMNRETLFQSEEKLRIYFLIHDLLLFVLLLLLSGSSAAASVTQQMTEMRLSSQEKLDDTEPPSSVPQPSTAGSEEVGPSEPTKPKKNRCFMCRKKIGLTGFGCRCGNLFCGIHRYSDKHDCPYDYKADAAAKIRKENPMVVAEKIQRI</sequence>
<dbReference type="SMART" id="SM00154">
    <property type="entry name" value="ZnF_AN1"/>
    <property type="match status" value="1"/>
</dbReference>
<name>A0A3B5L995_9TELE</name>
<evidence type="ECO:0000259" key="7">
    <source>
        <dbReference type="PROSITE" id="PS51039"/>
    </source>
</evidence>
<dbReference type="Pfam" id="PF01754">
    <property type="entry name" value="zf-A20"/>
    <property type="match status" value="1"/>
</dbReference>
<dbReference type="InterPro" id="IPR050652">
    <property type="entry name" value="AN1_A20_ZnFinger"/>
</dbReference>
<dbReference type="PANTHER" id="PTHR10634">
    <property type="entry name" value="AN1-TYPE ZINC FINGER PROTEIN"/>
    <property type="match status" value="1"/>
</dbReference>
<evidence type="ECO:0000256" key="6">
    <source>
        <dbReference type="SAM" id="Phobius"/>
    </source>
</evidence>
<reference evidence="8" key="2">
    <citation type="submission" date="2025-09" db="UniProtKB">
        <authorList>
            <consortium name="Ensembl"/>
        </authorList>
    </citation>
    <scope>IDENTIFICATION</scope>
</reference>
<evidence type="ECO:0000313" key="9">
    <source>
        <dbReference type="Proteomes" id="UP000261380"/>
    </source>
</evidence>
<dbReference type="Proteomes" id="UP000261380">
    <property type="component" value="Unplaced"/>
</dbReference>
<keyword evidence="6" id="KW-1133">Transmembrane helix</keyword>
<dbReference type="InterPro" id="IPR002653">
    <property type="entry name" value="Znf_A20"/>
</dbReference>
<dbReference type="GO" id="GO:0008270">
    <property type="term" value="F:zinc ion binding"/>
    <property type="evidence" value="ECO:0007669"/>
    <property type="project" value="UniProtKB-KW"/>
</dbReference>
<dbReference type="InterPro" id="IPR035896">
    <property type="entry name" value="AN1-like_Znf"/>
</dbReference>
<organism evidence="8 9">
    <name type="scientific">Xiphophorus couchianus</name>
    <name type="common">Monterrey platyfish</name>
    <dbReference type="NCBI Taxonomy" id="32473"/>
    <lineage>
        <taxon>Eukaryota</taxon>
        <taxon>Metazoa</taxon>
        <taxon>Chordata</taxon>
        <taxon>Craniata</taxon>
        <taxon>Vertebrata</taxon>
        <taxon>Euteleostomi</taxon>
        <taxon>Actinopterygii</taxon>
        <taxon>Neopterygii</taxon>
        <taxon>Teleostei</taxon>
        <taxon>Neoteleostei</taxon>
        <taxon>Acanthomorphata</taxon>
        <taxon>Ovalentaria</taxon>
        <taxon>Atherinomorphae</taxon>
        <taxon>Cyprinodontiformes</taxon>
        <taxon>Poeciliidae</taxon>
        <taxon>Poeciliinae</taxon>
        <taxon>Xiphophorus</taxon>
    </lineage>
</organism>
<proteinExistence type="predicted"/>
<dbReference type="GeneTree" id="ENSGT00940000164966"/>
<protein>
    <recommendedName>
        <fullName evidence="7">AN1-type domain-containing protein</fullName>
    </recommendedName>
</protein>
<evidence type="ECO:0000256" key="4">
    <source>
        <dbReference type="PROSITE-ProRule" id="PRU00449"/>
    </source>
</evidence>
<reference evidence="8" key="1">
    <citation type="submission" date="2025-08" db="UniProtKB">
        <authorList>
            <consortium name="Ensembl"/>
        </authorList>
    </citation>
    <scope>IDENTIFICATION</scope>
</reference>
<dbReference type="STRING" id="32473.ENSXCOP00000007382"/>
<evidence type="ECO:0000256" key="3">
    <source>
        <dbReference type="ARBA" id="ARBA00022833"/>
    </source>
</evidence>
<keyword evidence="6" id="KW-0812">Transmembrane</keyword>
<dbReference type="PROSITE" id="PS51039">
    <property type="entry name" value="ZF_AN1"/>
    <property type="match status" value="1"/>
</dbReference>
<feature type="transmembrane region" description="Helical" evidence="6">
    <location>
        <begin position="46"/>
        <end position="71"/>
    </location>
</feature>
<keyword evidence="3" id="KW-0862">Zinc</keyword>
<dbReference type="Gene3D" id="1.20.5.4770">
    <property type="match status" value="1"/>
</dbReference>
<dbReference type="InterPro" id="IPR000058">
    <property type="entry name" value="Znf_AN1"/>
</dbReference>
<dbReference type="FunFam" id="4.10.1110.10:FF:000001">
    <property type="entry name" value="Zinc finger AN1-type containing 6"/>
    <property type="match status" value="1"/>
</dbReference>
<evidence type="ECO:0000256" key="1">
    <source>
        <dbReference type="ARBA" id="ARBA00022723"/>
    </source>
</evidence>
<evidence type="ECO:0000313" key="8">
    <source>
        <dbReference type="Ensembl" id="ENSXCOP00000007382.1"/>
    </source>
</evidence>
<keyword evidence="2 4" id="KW-0863">Zinc-finger</keyword>
<accession>A0A3B5L995</accession>
<feature type="region of interest" description="Disordered" evidence="5">
    <location>
        <begin position="78"/>
        <end position="114"/>
    </location>
</feature>